<keyword evidence="3" id="KW-1185">Reference proteome</keyword>
<dbReference type="AlphaFoldDB" id="A0A835Y3R9"/>
<gene>
    <name evidence="2" type="ORF">HYH03_007185</name>
</gene>
<evidence type="ECO:0000256" key="1">
    <source>
        <dbReference type="SAM" id="MobiDB-lite"/>
    </source>
</evidence>
<organism evidence="2 3">
    <name type="scientific">Edaphochlamys debaryana</name>
    <dbReference type="NCBI Taxonomy" id="47281"/>
    <lineage>
        <taxon>Eukaryota</taxon>
        <taxon>Viridiplantae</taxon>
        <taxon>Chlorophyta</taxon>
        <taxon>core chlorophytes</taxon>
        <taxon>Chlorophyceae</taxon>
        <taxon>CS clade</taxon>
        <taxon>Chlamydomonadales</taxon>
        <taxon>Chlamydomonadales incertae sedis</taxon>
        <taxon>Edaphochlamys</taxon>
    </lineage>
</organism>
<feature type="compositionally biased region" description="Acidic residues" evidence="1">
    <location>
        <begin position="32"/>
        <end position="49"/>
    </location>
</feature>
<accession>A0A835Y3R9</accession>
<dbReference type="EMBL" id="JAEHOE010000029">
    <property type="protein sequence ID" value="KAG2494669.1"/>
    <property type="molecule type" value="Genomic_DNA"/>
</dbReference>
<proteinExistence type="predicted"/>
<comment type="caution">
    <text evidence="2">The sequence shown here is derived from an EMBL/GenBank/DDBJ whole genome shotgun (WGS) entry which is preliminary data.</text>
</comment>
<feature type="region of interest" description="Disordered" evidence="1">
    <location>
        <begin position="22"/>
        <end position="55"/>
    </location>
</feature>
<evidence type="ECO:0000313" key="3">
    <source>
        <dbReference type="Proteomes" id="UP000612055"/>
    </source>
</evidence>
<feature type="region of interest" description="Disordered" evidence="1">
    <location>
        <begin position="500"/>
        <end position="540"/>
    </location>
</feature>
<reference evidence="2" key="1">
    <citation type="journal article" date="2020" name="bioRxiv">
        <title>Comparative genomics of Chlamydomonas.</title>
        <authorList>
            <person name="Craig R.J."/>
            <person name="Hasan A.R."/>
            <person name="Ness R.W."/>
            <person name="Keightley P.D."/>
        </authorList>
    </citation>
    <scope>NUCLEOTIDE SEQUENCE</scope>
    <source>
        <strain evidence="2">CCAP 11/70</strain>
    </source>
</reference>
<name>A0A835Y3R9_9CHLO</name>
<feature type="compositionally biased region" description="Gly residues" evidence="1">
    <location>
        <begin position="500"/>
        <end position="518"/>
    </location>
</feature>
<protein>
    <submittedName>
        <fullName evidence="2">Uncharacterized protein</fullName>
    </submittedName>
</protein>
<evidence type="ECO:0000313" key="2">
    <source>
        <dbReference type="EMBL" id="KAG2494669.1"/>
    </source>
</evidence>
<sequence>MPALFAEVPEDDRRRITAVSISCEPDGAREEGEGEEDEGVSEDYEEEGEPMSGPTVSGDILSDLLDCLPALQALELRFPTSWDPDDDPMPVIPAFATLQHLTSITVATADWLDSLDDGTLARLTHLETVASERPHWQQYMIQEADAADPSEPRYDSLVNTLGKMTALKRLRLAPDYLGDADAFTAADLPGVLAALPPSVEEFSIDSVLVDSSGLHVHVRGRLNGAGFLQSLTFMEDGDGDGDGDEWLPYITLSKVLTDALLPSPRLGPRLPVLEVRARVDIDEPLPTPDPLMELLARVDAPSISFVRSLSFGPGTDSGGGPLDAALEVAEGFGVPDELQLSFSSRALKLRGHDKSRAGGSGQAAVSPPPPVLPPAELLKLVVARMKVGNRRATTATQPTLLHGTSLARLLASPGFDLQAWVTRLDEGLRHTPTGPMRVLNFNALPGAGAVVLTCSSSQAAAAAVVAARKAGVEAVAHCLAFEVAAHQVLQSLWDGAQKGMGAGAGSNPGGSGRGGGRSGTARSGNGMHPWDASVWTWEAR</sequence>
<dbReference type="Proteomes" id="UP000612055">
    <property type="component" value="Unassembled WGS sequence"/>
</dbReference>